<dbReference type="NCBIfam" id="TIGR00336">
    <property type="entry name" value="pyrE"/>
    <property type="match status" value="1"/>
</dbReference>
<evidence type="ECO:0000256" key="5">
    <source>
        <dbReference type="ARBA" id="ARBA00022975"/>
    </source>
</evidence>
<feature type="binding site" evidence="6">
    <location>
        <position position="130"/>
    </location>
    <ligand>
        <name>orotate</name>
        <dbReference type="ChEBI" id="CHEBI:30839"/>
    </ligand>
</feature>
<keyword evidence="6" id="KW-0460">Magnesium</keyword>
<dbReference type="InterPro" id="IPR023031">
    <property type="entry name" value="OPRT"/>
</dbReference>
<accession>A0A1I1KU51</accession>
<dbReference type="GO" id="GO:0044205">
    <property type="term" value="P:'de novo' UMP biosynthetic process"/>
    <property type="evidence" value="ECO:0007669"/>
    <property type="project" value="UniProtKB-UniRule"/>
</dbReference>
<evidence type="ECO:0000256" key="3">
    <source>
        <dbReference type="ARBA" id="ARBA00022676"/>
    </source>
</evidence>
<reference evidence="8 9" key="1">
    <citation type="submission" date="2016-10" db="EMBL/GenBank/DDBJ databases">
        <authorList>
            <person name="de Groot N.N."/>
        </authorList>
    </citation>
    <scope>NUCLEOTIDE SEQUENCE [LARGE SCALE GENOMIC DNA]</scope>
    <source>
        <strain evidence="8 9">DSM 22900</strain>
    </source>
</reference>
<dbReference type="EMBL" id="FOLL01000016">
    <property type="protein sequence ID" value="SFC61673.1"/>
    <property type="molecule type" value="Genomic_DNA"/>
</dbReference>
<comment type="caution">
    <text evidence="6">Lacks conserved residue(s) required for the propagation of feature annotation.</text>
</comment>
<dbReference type="UniPathway" id="UPA00070">
    <property type="reaction ID" value="UER00119"/>
</dbReference>
<dbReference type="AlphaFoldDB" id="A0A1I1KU51"/>
<organism evidence="8 9">
    <name type="scientific">Parapedobacter composti</name>
    <dbReference type="NCBI Taxonomy" id="623281"/>
    <lineage>
        <taxon>Bacteria</taxon>
        <taxon>Pseudomonadati</taxon>
        <taxon>Bacteroidota</taxon>
        <taxon>Sphingobacteriia</taxon>
        <taxon>Sphingobacteriales</taxon>
        <taxon>Sphingobacteriaceae</taxon>
        <taxon>Parapedobacter</taxon>
    </lineage>
</organism>
<dbReference type="InterPro" id="IPR029057">
    <property type="entry name" value="PRTase-like"/>
</dbReference>
<dbReference type="Gene3D" id="3.40.50.2020">
    <property type="match status" value="1"/>
</dbReference>
<evidence type="ECO:0000313" key="9">
    <source>
        <dbReference type="Proteomes" id="UP000199577"/>
    </source>
</evidence>
<evidence type="ECO:0000256" key="1">
    <source>
        <dbReference type="ARBA" id="ARBA00004889"/>
    </source>
</evidence>
<dbReference type="InterPro" id="IPR004467">
    <property type="entry name" value="Or_phspho_trans_dom"/>
</dbReference>
<evidence type="ECO:0000256" key="6">
    <source>
        <dbReference type="HAMAP-Rule" id="MF_01208"/>
    </source>
</evidence>
<dbReference type="GO" id="GO:0004588">
    <property type="term" value="F:orotate phosphoribosyltransferase activity"/>
    <property type="evidence" value="ECO:0007669"/>
    <property type="project" value="UniProtKB-UniRule"/>
</dbReference>
<keyword evidence="3 6" id="KW-0328">Glycosyltransferase</keyword>
<dbReference type="Proteomes" id="UP000199577">
    <property type="component" value="Unassembled WGS sequence"/>
</dbReference>
<keyword evidence="5 6" id="KW-0665">Pyrimidine biosynthesis</keyword>
<comment type="similarity">
    <text evidence="6">Belongs to the purine/pyrimidine phosphoribosyltransferase family. PyrE subfamily.</text>
</comment>
<dbReference type="PANTHER" id="PTHR19278">
    <property type="entry name" value="OROTATE PHOSPHORIBOSYLTRANSFERASE"/>
    <property type="match status" value="1"/>
</dbReference>
<dbReference type="GO" id="GO:0019856">
    <property type="term" value="P:pyrimidine nucleobase biosynthetic process"/>
    <property type="evidence" value="ECO:0007669"/>
    <property type="project" value="TreeGrafter"/>
</dbReference>
<comment type="cofactor">
    <cofactor evidence="6">
        <name>Mg(2+)</name>
        <dbReference type="ChEBI" id="CHEBI:18420"/>
    </cofactor>
</comment>
<dbReference type="PANTHER" id="PTHR19278:SF9">
    <property type="entry name" value="URIDINE 5'-MONOPHOSPHATE SYNTHASE"/>
    <property type="match status" value="1"/>
</dbReference>
<name>A0A1I1KU51_9SPHI</name>
<dbReference type="SUPFAM" id="SSF53271">
    <property type="entry name" value="PRTase-like"/>
    <property type="match status" value="1"/>
</dbReference>
<feature type="binding site" evidence="6">
    <location>
        <position position="106"/>
    </location>
    <ligand>
        <name>5-phospho-alpha-D-ribose 1-diphosphate</name>
        <dbReference type="ChEBI" id="CHEBI:58017"/>
        <note>ligand shared between dimeric partners</note>
    </ligand>
</feature>
<feature type="domain" description="Phosphoribosyltransferase" evidence="7">
    <location>
        <begin position="49"/>
        <end position="159"/>
    </location>
</feature>
<dbReference type="GO" id="GO:0000287">
    <property type="term" value="F:magnesium ion binding"/>
    <property type="evidence" value="ECO:0007669"/>
    <property type="project" value="UniProtKB-UniRule"/>
</dbReference>
<evidence type="ECO:0000256" key="2">
    <source>
        <dbReference type="ARBA" id="ARBA00011971"/>
    </source>
</evidence>
<dbReference type="STRING" id="623281.SAMN05421747_11676"/>
<feature type="binding site" evidence="6">
    <location>
        <position position="100"/>
    </location>
    <ligand>
        <name>5-phospho-alpha-D-ribose 1-diphosphate</name>
        <dbReference type="ChEBI" id="CHEBI:58017"/>
        <note>ligand shared between dimeric partners</note>
    </ligand>
</feature>
<protein>
    <recommendedName>
        <fullName evidence="2 6">Orotate phosphoribosyltransferase</fullName>
        <shortName evidence="6">OPRT</shortName>
        <shortName evidence="6">OPRTase</shortName>
        <ecNumber evidence="2 6">2.4.2.10</ecNumber>
    </recommendedName>
</protein>
<feature type="binding site" evidence="6">
    <location>
        <position position="104"/>
    </location>
    <ligand>
        <name>5-phospho-alpha-D-ribose 1-diphosphate</name>
        <dbReference type="ChEBI" id="CHEBI:58017"/>
        <note>ligand shared between dimeric partners</note>
    </ligand>
</feature>
<feature type="binding site" description="in other chain" evidence="6">
    <location>
        <begin position="126"/>
        <end position="134"/>
    </location>
    <ligand>
        <name>5-phospho-alpha-D-ribose 1-diphosphate</name>
        <dbReference type="ChEBI" id="CHEBI:58017"/>
        <note>ligand shared between dimeric partners</note>
    </ligand>
</feature>
<dbReference type="Pfam" id="PF00156">
    <property type="entry name" value="Pribosyltran"/>
    <property type="match status" value="1"/>
</dbReference>
<keyword evidence="4 6" id="KW-0808">Transferase</keyword>
<dbReference type="EC" id="2.4.2.10" evidence="2 6"/>
<sequence>MNNMNEVAQKVAESLLQIKAIKLQPKKPFVWASGWKSPIYCDNRVTLSHPPIRTYIRQKLSELIQEEFGSVEMISGVATAGIPQGVLVAQDLGLPFTYVRSSSKDHGRKNLIEGEVVSGQRVVVVEDLISTGKSSLKAVQALRDAGCNVVGLVSIFTYGFSDAEKNFAEAKCRYISLCDYETLLEVGAKHNYILAKDIDVLKQWRLDPSNWDVPANAGADQ</sequence>
<proteinExistence type="inferred from homology"/>
<keyword evidence="9" id="KW-1185">Reference proteome</keyword>
<evidence type="ECO:0000256" key="4">
    <source>
        <dbReference type="ARBA" id="ARBA00022679"/>
    </source>
</evidence>
<dbReference type="InterPro" id="IPR000836">
    <property type="entry name" value="PRTase_dom"/>
</dbReference>
<comment type="function">
    <text evidence="6">Catalyzes the transfer of a ribosyl phosphate group from 5-phosphoribose 1-diphosphate to orotate, leading to the formation of orotidine monophosphate (OMP).</text>
</comment>
<dbReference type="RefSeq" id="WP_090974497.1">
    <property type="nucleotide sequence ID" value="NZ_FOLL01000016.1"/>
</dbReference>
<evidence type="ECO:0000259" key="7">
    <source>
        <dbReference type="Pfam" id="PF00156"/>
    </source>
</evidence>
<comment type="subunit">
    <text evidence="6">Homodimer.</text>
</comment>
<dbReference type="CDD" id="cd06223">
    <property type="entry name" value="PRTases_typeI"/>
    <property type="match status" value="1"/>
</dbReference>
<evidence type="ECO:0000313" key="8">
    <source>
        <dbReference type="EMBL" id="SFC61673.1"/>
    </source>
</evidence>
<dbReference type="HAMAP" id="MF_01208">
    <property type="entry name" value="PyrE"/>
    <property type="match status" value="1"/>
</dbReference>
<comment type="catalytic activity">
    <reaction evidence="6">
        <text>orotidine 5'-phosphate + diphosphate = orotate + 5-phospho-alpha-D-ribose 1-diphosphate</text>
        <dbReference type="Rhea" id="RHEA:10380"/>
        <dbReference type="ChEBI" id="CHEBI:30839"/>
        <dbReference type="ChEBI" id="CHEBI:33019"/>
        <dbReference type="ChEBI" id="CHEBI:57538"/>
        <dbReference type="ChEBI" id="CHEBI:58017"/>
        <dbReference type="EC" id="2.4.2.10"/>
    </reaction>
</comment>
<dbReference type="OrthoDB" id="9802134at2"/>
<comment type="pathway">
    <text evidence="1 6">Pyrimidine metabolism; UMP biosynthesis via de novo pathway; UMP from orotate: step 1/2.</text>
</comment>
<gene>
    <name evidence="6" type="primary">pyrE</name>
    <name evidence="8" type="ORF">SAMN05421747_11676</name>
</gene>